<feature type="domain" description="DUF3741" evidence="2">
    <location>
        <begin position="59"/>
        <end position="76"/>
    </location>
</feature>
<sequence>MYQSIRSRRREEIDGGKGSCFVSFAPEFDRSSLMKTSGLPIKMLIEEEVSKKAQTRHSPPSVIARLMGLDTVPFSHLSHSQRKNVQRYVALAIICRRSTDELPELKDVFEVMESSELKACKNQKDRKGRVSSRHKETDVDFIRQKFMDAKRLSTDEQSSKEFDDAIEVLETNKDLLLDFLDEPNSLFTKHLHDLNCSPPPRQATSQF</sequence>
<evidence type="ECO:0000259" key="1">
    <source>
        <dbReference type="Pfam" id="PF12552"/>
    </source>
</evidence>
<dbReference type="InterPro" id="IPR022212">
    <property type="entry name" value="DUF3741"/>
</dbReference>
<evidence type="ECO:0000259" key="2">
    <source>
        <dbReference type="Pfam" id="PF14383"/>
    </source>
</evidence>
<dbReference type="EMBL" id="LSRQ01002592">
    <property type="protein sequence ID" value="OAY73771.1"/>
    <property type="molecule type" value="Genomic_DNA"/>
</dbReference>
<dbReference type="InterPro" id="IPR032795">
    <property type="entry name" value="DUF3741-assoc"/>
</dbReference>
<gene>
    <name evidence="3" type="ORF">ACMD2_17962</name>
</gene>
<organism evidence="3 4">
    <name type="scientific">Ananas comosus</name>
    <name type="common">Pineapple</name>
    <name type="synonym">Ananas ananas</name>
    <dbReference type="NCBI Taxonomy" id="4615"/>
    <lineage>
        <taxon>Eukaryota</taxon>
        <taxon>Viridiplantae</taxon>
        <taxon>Streptophyta</taxon>
        <taxon>Embryophyta</taxon>
        <taxon>Tracheophyta</taxon>
        <taxon>Spermatophyta</taxon>
        <taxon>Magnoliopsida</taxon>
        <taxon>Liliopsida</taxon>
        <taxon>Poales</taxon>
        <taxon>Bromeliaceae</taxon>
        <taxon>Bromelioideae</taxon>
        <taxon>Ananas</taxon>
    </lineage>
</organism>
<dbReference type="Proteomes" id="UP000092600">
    <property type="component" value="Unassembled WGS sequence"/>
</dbReference>
<dbReference type="PANTHER" id="PTHR46836:SF8">
    <property type="entry name" value="AFADIN"/>
    <property type="match status" value="1"/>
</dbReference>
<evidence type="ECO:0000313" key="3">
    <source>
        <dbReference type="EMBL" id="OAY73771.1"/>
    </source>
</evidence>
<dbReference type="PANTHER" id="PTHR46836">
    <property type="entry name" value="AFADIN"/>
    <property type="match status" value="1"/>
</dbReference>
<comment type="caution">
    <text evidence="3">The sequence shown here is derived from an EMBL/GenBank/DDBJ whole genome shotgun (WGS) entry which is preliminary data.</text>
</comment>
<proteinExistence type="predicted"/>
<dbReference type="STRING" id="4615.A0A199VA67"/>
<accession>A0A199VA67</accession>
<protein>
    <recommendedName>
        <fullName evidence="5">DUF3741 domain-containing protein</fullName>
    </recommendedName>
</protein>
<dbReference type="Pfam" id="PF14383">
    <property type="entry name" value="VARLMGL"/>
    <property type="match status" value="1"/>
</dbReference>
<reference evidence="3 4" key="1">
    <citation type="journal article" date="2016" name="DNA Res.">
        <title>The draft genome of MD-2 pineapple using hybrid error correction of long reads.</title>
        <authorList>
            <person name="Redwan R.M."/>
            <person name="Saidin A."/>
            <person name="Kumar S.V."/>
        </authorList>
    </citation>
    <scope>NUCLEOTIDE SEQUENCE [LARGE SCALE GENOMIC DNA]</scope>
    <source>
        <strain evidence="4">cv. MD2</strain>
        <tissue evidence="3">Leaf</tissue>
    </source>
</reference>
<dbReference type="AlphaFoldDB" id="A0A199VA67"/>
<feature type="domain" description="DUF3741" evidence="1">
    <location>
        <begin position="143"/>
        <end position="185"/>
    </location>
</feature>
<evidence type="ECO:0008006" key="5">
    <source>
        <dbReference type="Google" id="ProtNLM"/>
    </source>
</evidence>
<dbReference type="Pfam" id="PF12552">
    <property type="entry name" value="DUF3741"/>
    <property type="match status" value="1"/>
</dbReference>
<evidence type="ECO:0000313" key="4">
    <source>
        <dbReference type="Proteomes" id="UP000092600"/>
    </source>
</evidence>
<name>A0A199VA67_ANACO</name>